<feature type="non-terminal residue" evidence="1">
    <location>
        <position position="1"/>
    </location>
</feature>
<evidence type="ECO:0000313" key="1">
    <source>
        <dbReference type="EMBL" id="GFD58264.1"/>
    </source>
</evidence>
<gene>
    <name evidence="1" type="ORF">Tci_930233</name>
</gene>
<feature type="non-terminal residue" evidence="1">
    <location>
        <position position="85"/>
    </location>
</feature>
<proteinExistence type="predicted"/>
<protein>
    <submittedName>
        <fullName evidence="1">Uncharacterized protein</fullName>
    </submittedName>
</protein>
<reference evidence="1" key="1">
    <citation type="journal article" date="2019" name="Sci. Rep.">
        <title>Draft genome of Tanacetum cinerariifolium, the natural source of mosquito coil.</title>
        <authorList>
            <person name="Yamashiro T."/>
            <person name="Shiraishi A."/>
            <person name="Satake H."/>
            <person name="Nakayama K."/>
        </authorList>
    </citation>
    <scope>NUCLEOTIDE SEQUENCE</scope>
</reference>
<organism evidence="1">
    <name type="scientific">Tanacetum cinerariifolium</name>
    <name type="common">Dalmatian daisy</name>
    <name type="synonym">Chrysanthemum cinerariifolium</name>
    <dbReference type="NCBI Taxonomy" id="118510"/>
    <lineage>
        <taxon>Eukaryota</taxon>
        <taxon>Viridiplantae</taxon>
        <taxon>Streptophyta</taxon>
        <taxon>Embryophyta</taxon>
        <taxon>Tracheophyta</taxon>
        <taxon>Spermatophyta</taxon>
        <taxon>Magnoliopsida</taxon>
        <taxon>eudicotyledons</taxon>
        <taxon>Gunneridae</taxon>
        <taxon>Pentapetalae</taxon>
        <taxon>asterids</taxon>
        <taxon>campanulids</taxon>
        <taxon>Asterales</taxon>
        <taxon>Asteraceae</taxon>
        <taxon>Asteroideae</taxon>
        <taxon>Anthemideae</taxon>
        <taxon>Anthemidinae</taxon>
        <taxon>Tanacetum</taxon>
    </lineage>
</organism>
<dbReference type="EMBL" id="BKCJ011850816">
    <property type="protein sequence ID" value="GFD58264.1"/>
    <property type="molecule type" value="Genomic_DNA"/>
</dbReference>
<comment type="caution">
    <text evidence="1">The sequence shown here is derived from an EMBL/GenBank/DDBJ whole genome shotgun (WGS) entry which is preliminary data.</text>
</comment>
<sequence>ILDVVVRERVCVLLSCDEANGCGNCVRATAELSDDLIGALELWGVSKLLFNVDCGRTWKSYLCAGIGSSQNIADGGAGNSRGSSR</sequence>
<accession>A0A699XP87</accession>
<name>A0A699XP87_TANCI</name>
<dbReference type="AlphaFoldDB" id="A0A699XP87"/>